<reference evidence="1 2" key="2">
    <citation type="journal article" date="2022" name="Mol. Ecol. Resour.">
        <title>The genomes of chicory, endive, great burdock and yacon provide insights into Asteraceae paleo-polyploidization history and plant inulin production.</title>
        <authorList>
            <person name="Fan W."/>
            <person name="Wang S."/>
            <person name="Wang H."/>
            <person name="Wang A."/>
            <person name="Jiang F."/>
            <person name="Liu H."/>
            <person name="Zhao H."/>
            <person name="Xu D."/>
            <person name="Zhang Y."/>
        </authorList>
    </citation>
    <scope>NUCLEOTIDE SEQUENCE [LARGE SCALE GENOMIC DNA]</scope>
    <source>
        <strain evidence="2">cv. Yunnan</strain>
        <tissue evidence="1">Leaves</tissue>
    </source>
</reference>
<dbReference type="EMBL" id="CM042024">
    <property type="protein sequence ID" value="KAI3811226.1"/>
    <property type="molecule type" value="Genomic_DNA"/>
</dbReference>
<gene>
    <name evidence="1" type="ORF">L1987_20945</name>
</gene>
<reference evidence="2" key="1">
    <citation type="journal article" date="2022" name="Mol. Ecol. Resour.">
        <title>The genomes of chicory, endive, great burdock and yacon provide insights into Asteraceae palaeo-polyploidization history and plant inulin production.</title>
        <authorList>
            <person name="Fan W."/>
            <person name="Wang S."/>
            <person name="Wang H."/>
            <person name="Wang A."/>
            <person name="Jiang F."/>
            <person name="Liu H."/>
            <person name="Zhao H."/>
            <person name="Xu D."/>
            <person name="Zhang Y."/>
        </authorList>
    </citation>
    <scope>NUCLEOTIDE SEQUENCE [LARGE SCALE GENOMIC DNA]</scope>
    <source>
        <strain evidence="2">cv. Yunnan</strain>
    </source>
</reference>
<accession>A0ACB9IUQ5</accession>
<protein>
    <submittedName>
        <fullName evidence="1">Uncharacterized protein</fullName>
    </submittedName>
</protein>
<organism evidence="1 2">
    <name type="scientific">Smallanthus sonchifolius</name>
    <dbReference type="NCBI Taxonomy" id="185202"/>
    <lineage>
        <taxon>Eukaryota</taxon>
        <taxon>Viridiplantae</taxon>
        <taxon>Streptophyta</taxon>
        <taxon>Embryophyta</taxon>
        <taxon>Tracheophyta</taxon>
        <taxon>Spermatophyta</taxon>
        <taxon>Magnoliopsida</taxon>
        <taxon>eudicotyledons</taxon>
        <taxon>Gunneridae</taxon>
        <taxon>Pentapetalae</taxon>
        <taxon>asterids</taxon>
        <taxon>campanulids</taxon>
        <taxon>Asterales</taxon>
        <taxon>Asteraceae</taxon>
        <taxon>Asteroideae</taxon>
        <taxon>Heliantheae alliance</taxon>
        <taxon>Millerieae</taxon>
        <taxon>Smallanthus</taxon>
    </lineage>
</organism>
<proteinExistence type="predicted"/>
<dbReference type="Proteomes" id="UP001056120">
    <property type="component" value="Linkage Group LG07"/>
</dbReference>
<name>A0ACB9IUQ5_9ASTR</name>
<sequence length="278" mass="30742">MRSDKQEKTWNHENVPNKKDEVATDHPGKRTRRATAAVKSDVASDDKQEGGADMSDSSAESAGSADETSSSDSSERANCSGSDSGSGYKPRRSANRKIRNNWSEIDIDVEVSLADSVKKRRRTPTWKFGANGRSTIVSCPDNNSVGPKSQGKSSKLVAKGSNNSDQELDNIDSAENLRLIISDDYALPENTVDSWKAAITELEKQEDEKAEGEKEETEKIEGGNTEVEKDESMKLDMEKEEGGKLDVDKDEGMMVKIMEEYEDQMCLCFLQFLQNNLP</sequence>
<comment type="caution">
    <text evidence="1">The sequence shown here is derived from an EMBL/GenBank/DDBJ whole genome shotgun (WGS) entry which is preliminary data.</text>
</comment>
<evidence type="ECO:0000313" key="1">
    <source>
        <dbReference type="EMBL" id="KAI3811226.1"/>
    </source>
</evidence>
<evidence type="ECO:0000313" key="2">
    <source>
        <dbReference type="Proteomes" id="UP001056120"/>
    </source>
</evidence>
<keyword evidence="2" id="KW-1185">Reference proteome</keyword>